<proteinExistence type="predicted"/>
<dbReference type="Proteomes" id="UP001732700">
    <property type="component" value="Chromosome 7A"/>
</dbReference>
<dbReference type="EnsemblPlants" id="AVESA.00010b.r2.7AG1223470.1">
    <property type="protein sequence ID" value="AVESA.00010b.r2.7AG1223470.1.CDS"/>
    <property type="gene ID" value="AVESA.00010b.r2.7AG1223470"/>
</dbReference>
<reference evidence="1" key="2">
    <citation type="submission" date="2025-09" db="UniProtKB">
        <authorList>
            <consortium name="EnsemblPlants"/>
        </authorList>
    </citation>
    <scope>IDENTIFICATION</scope>
</reference>
<evidence type="ECO:0000313" key="2">
    <source>
        <dbReference type="Proteomes" id="UP001732700"/>
    </source>
</evidence>
<protein>
    <submittedName>
        <fullName evidence="1">Uncharacterized protein</fullName>
    </submittedName>
</protein>
<keyword evidence="2" id="KW-1185">Reference proteome</keyword>
<reference evidence="1" key="1">
    <citation type="submission" date="2021-05" db="EMBL/GenBank/DDBJ databases">
        <authorList>
            <person name="Scholz U."/>
            <person name="Mascher M."/>
            <person name="Fiebig A."/>
        </authorList>
    </citation>
    <scope>NUCLEOTIDE SEQUENCE [LARGE SCALE GENOMIC DNA]</scope>
</reference>
<accession>A0ACD5ZXM5</accession>
<organism evidence="1 2">
    <name type="scientific">Avena sativa</name>
    <name type="common">Oat</name>
    <dbReference type="NCBI Taxonomy" id="4498"/>
    <lineage>
        <taxon>Eukaryota</taxon>
        <taxon>Viridiplantae</taxon>
        <taxon>Streptophyta</taxon>
        <taxon>Embryophyta</taxon>
        <taxon>Tracheophyta</taxon>
        <taxon>Spermatophyta</taxon>
        <taxon>Magnoliopsida</taxon>
        <taxon>Liliopsida</taxon>
        <taxon>Poales</taxon>
        <taxon>Poaceae</taxon>
        <taxon>BOP clade</taxon>
        <taxon>Pooideae</taxon>
        <taxon>Poodae</taxon>
        <taxon>Poeae</taxon>
        <taxon>Poeae Chloroplast Group 1 (Aveneae type)</taxon>
        <taxon>Aveninae</taxon>
        <taxon>Avena</taxon>
    </lineage>
</organism>
<name>A0ACD5ZXM5_AVESA</name>
<evidence type="ECO:0000313" key="1">
    <source>
        <dbReference type="EnsemblPlants" id="AVESA.00010b.r2.7AG1223470.1.CDS"/>
    </source>
</evidence>
<sequence>MMRTAMKRRRHGRPRQLDLGVVDQSESRRPMSPCSAPKLLHLLLVSLLLLLLACTCAAASSSSSVAEDVQYLSPKMARIQRHLDRLNKPATRTIQSMDGDTIDCVPRHQQHALDHPLLKSHKIQLAPPRTPAPSSSTPRAVAAAASSNSTRAARRAWQTWHHAGHCPKGTVPVRRTTADDVLRGRSSLFRFGRKHQHHRAPRAANAPDVVTGNGHEHAIAYTAVGQQEVYGAKATINVWDPSIQESNGFSLSQLWLLSGSFNGSDLNSIEAGWQVSPELYGDSRPRLFTYWTSDAYEATGCYNALCPGFVQTSSRVAIGASISPVSSLAGEQYDMTLLIWKDPKLGNWWLSYGDGGASQLVGYWPAELFTHLSGHASMVEWGGEVVNTSPGGAHTATQMGSGRFAGEGFGRASYFRNLETVDAGNSLAPVSLDAVQTLAEDGGCYDIRKAYDERDGWGTHFYYGGPGHNPACP</sequence>